<evidence type="ECO:0000256" key="1">
    <source>
        <dbReference type="SAM" id="Phobius"/>
    </source>
</evidence>
<feature type="transmembrane region" description="Helical" evidence="1">
    <location>
        <begin position="42"/>
        <end position="64"/>
    </location>
</feature>
<sequence>MNHWLLIFIAAAANVVLNLCLKQGGRDLNTAGLVPLVGSIFVSPWMWAAVGSAVILLSAFVAAVRVYSLSLTYTAVTALAMVTLTGLGIALQQEALSLGRLAGLALIVGGLIVIAISSSAA</sequence>
<dbReference type="RefSeq" id="WP_311160900.1">
    <property type="nucleotide sequence ID" value="NZ_JAVQLW010000001.1"/>
</dbReference>
<dbReference type="SUPFAM" id="SSF103481">
    <property type="entry name" value="Multidrug resistance efflux transporter EmrE"/>
    <property type="match status" value="1"/>
</dbReference>
<keyword evidence="1" id="KW-1133">Transmembrane helix</keyword>
<organism evidence="2 3">
    <name type="scientific">Paracoccus aurantius</name>
    <dbReference type="NCBI Taxonomy" id="3073814"/>
    <lineage>
        <taxon>Bacteria</taxon>
        <taxon>Pseudomonadati</taxon>
        <taxon>Pseudomonadota</taxon>
        <taxon>Alphaproteobacteria</taxon>
        <taxon>Rhodobacterales</taxon>
        <taxon>Paracoccaceae</taxon>
        <taxon>Paracoccus</taxon>
    </lineage>
</organism>
<reference evidence="3" key="1">
    <citation type="submission" date="2023-07" db="EMBL/GenBank/DDBJ databases">
        <title>Paracoccus sp. MBLB3053 whole genome sequence.</title>
        <authorList>
            <person name="Hwang C.Y."/>
            <person name="Cho E.-S."/>
            <person name="Seo M.-J."/>
        </authorList>
    </citation>
    <scope>NUCLEOTIDE SEQUENCE [LARGE SCALE GENOMIC DNA]</scope>
    <source>
        <strain evidence="3">MBLB3053</strain>
    </source>
</reference>
<evidence type="ECO:0000313" key="2">
    <source>
        <dbReference type="EMBL" id="MDS9468642.1"/>
    </source>
</evidence>
<gene>
    <name evidence="2" type="ORF">RGQ15_13825</name>
</gene>
<feature type="transmembrane region" description="Helical" evidence="1">
    <location>
        <begin position="71"/>
        <end position="91"/>
    </location>
</feature>
<evidence type="ECO:0000313" key="3">
    <source>
        <dbReference type="Proteomes" id="UP001269144"/>
    </source>
</evidence>
<keyword evidence="1" id="KW-0812">Transmembrane</keyword>
<dbReference type="EMBL" id="JAVQLW010000001">
    <property type="protein sequence ID" value="MDS9468642.1"/>
    <property type="molecule type" value="Genomic_DNA"/>
</dbReference>
<proteinExistence type="predicted"/>
<keyword evidence="1" id="KW-0472">Membrane</keyword>
<comment type="caution">
    <text evidence="2">The sequence shown here is derived from an EMBL/GenBank/DDBJ whole genome shotgun (WGS) entry which is preliminary data.</text>
</comment>
<dbReference type="Gene3D" id="1.10.3730.20">
    <property type="match status" value="1"/>
</dbReference>
<protein>
    <recommendedName>
        <fullName evidence="4">Small multidrug resistance protein</fullName>
    </recommendedName>
</protein>
<keyword evidence="3" id="KW-1185">Reference proteome</keyword>
<dbReference type="InterPro" id="IPR037185">
    <property type="entry name" value="EmrE-like"/>
</dbReference>
<accession>A0ABU2HUB7</accession>
<name>A0ABU2HUB7_9RHOB</name>
<evidence type="ECO:0008006" key="4">
    <source>
        <dbReference type="Google" id="ProtNLM"/>
    </source>
</evidence>
<feature type="transmembrane region" description="Helical" evidence="1">
    <location>
        <begin position="97"/>
        <end position="116"/>
    </location>
</feature>
<dbReference type="Proteomes" id="UP001269144">
    <property type="component" value="Unassembled WGS sequence"/>
</dbReference>